<sequence length="40" mass="4307">MGFGGCGYGNGFGRSWIIIIIIIILLLFCCCDDNGPSYTC</sequence>
<keyword evidence="1" id="KW-0472">Membrane</keyword>
<dbReference type="AlphaFoldDB" id="A0A1M6P319"/>
<evidence type="ECO:0000313" key="2">
    <source>
        <dbReference type="EMBL" id="SHK02359.1"/>
    </source>
</evidence>
<keyword evidence="1" id="KW-0812">Transmembrane</keyword>
<dbReference type="Proteomes" id="UP000322917">
    <property type="component" value="Unassembled WGS sequence"/>
</dbReference>
<keyword evidence="1" id="KW-1133">Transmembrane helix</keyword>
<keyword evidence="3" id="KW-1185">Reference proteome</keyword>
<dbReference type="RefSeq" id="WP_262501644.1">
    <property type="nucleotide sequence ID" value="NZ_FQZD01000063.1"/>
</dbReference>
<gene>
    <name evidence="2" type="ORF">SAMN02745170_03945</name>
</gene>
<accession>A0A1M6P319</accession>
<evidence type="ECO:0000313" key="3">
    <source>
        <dbReference type="Proteomes" id="UP000322917"/>
    </source>
</evidence>
<organism evidence="2 3">
    <name type="scientific">Propionispora hippei DSM 15287</name>
    <dbReference type="NCBI Taxonomy" id="1123003"/>
    <lineage>
        <taxon>Bacteria</taxon>
        <taxon>Bacillati</taxon>
        <taxon>Bacillota</taxon>
        <taxon>Negativicutes</taxon>
        <taxon>Selenomonadales</taxon>
        <taxon>Sporomusaceae</taxon>
        <taxon>Propionispora</taxon>
    </lineage>
</organism>
<feature type="transmembrane region" description="Helical" evidence="1">
    <location>
        <begin position="12"/>
        <end position="31"/>
    </location>
</feature>
<evidence type="ECO:0000256" key="1">
    <source>
        <dbReference type="SAM" id="Phobius"/>
    </source>
</evidence>
<protein>
    <submittedName>
        <fullName evidence="2">Uncharacterized protein</fullName>
    </submittedName>
</protein>
<dbReference type="EMBL" id="FQZD01000063">
    <property type="protein sequence ID" value="SHK02359.1"/>
    <property type="molecule type" value="Genomic_DNA"/>
</dbReference>
<reference evidence="2 3" key="1">
    <citation type="submission" date="2016-11" db="EMBL/GenBank/DDBJ databases">
        <authorList>
            <person name="Varghese N."/>
            <person name="Submissions S."/>
        </authorList>
    </citation>
    <scope>NUCLEOTIDE SEQUENCE [LARGE SCALE GENOMIC DNA]</scope>
    <source>
        <strain evidence="2 3">DSM 15287</strain>
    </source>
</reference>
<proteinExistence type="predicted"/>
<name>A0A1M6P319_9FIRM</name>